<name>A0A1H6WK08_9BURK</name>
<keyword evidence="2" id="KW-1185">Reference proteome</keyword>
<gene>
    <name evidence="1" type="ORF">SAMN05192539_1007152</name>
</gene>
<evidence type="ECO:0008006" key="3">
    <source>
        <dbReference type="Google" id="ProtNLM"/>
    </source>
</evidence>
<dbReference type="EMBL" id="FNYE01000007">
    <property type="protein sequence ID" value="SEJ17268.1"/>
    <property type="molecule type" value="Genomic_DNA"/>
</dbReference>
<dbReference type="PROSITE" id="PS51257">
    <property type="entry name" value="PROKAR_LIPOPROTEIN"/>
    <property type="match status" value="1"/>
</dbReference>
<dbReference type="AlphaFoldDB" id="A0A1H6WK08"/>
<dbReference type="RefSeq" id="WP_143062250.1">
    <property type="nucleotide sequence ID" value="NZ_FNYE01000007.1"/>
</dbReference>
<dbReference type="SUPFAM" id="SSF159594">
    <property type="entry name" value="XCC0632-like"/>
    <property type="match status" value="1"/>
</dbReference>
<dbReference type="Gene3D" id="3.40.50.10610">
    <property type="entry name" value="ABC-type transport auxiliary lipoprotein component"/>
    <property type="match status" value="1"/>
</dbReference>
<accession>A0A1H6WK08</accession>
<evidence type="ECO:0000313" key="2">
    <source>
        <dbReference type="Proteomes" id="UP000198866"/>
    </source>
</evidence>
<organism evidence="1 2">
    <name type="scientific">Paraburkholderia diazotrophica</name>
    <dbReference type="NCBI Taxonomy" id="667676"/>
    <lineage>
        <taxon>Bacteria</taxon>
        <taxon>Pseudomonadati</taxon>
        <taxon>Pseudomonadota</taxon>
        <taxon>Betaproteobacteria</taxon>
        <taxon>Burkholderiales</taxon>
        <taxon>Burkholderiaceae</taxon>
        <taxon>Paraburkholderia</taxon>
    </lineage>
</organism>
<dbReference type="STRING" id="667676.SAMN05192539_1007152"/>
<evidence type="ECO:0000313" key="1">
    <source>
        <dbReference type="EMBL" id="SEJ17268.1"/>
    </source>
</evidence>
<reference evidence="2" key="1">
    <citation type="submission" date="2016-10" db="EMBL/GenBank/DDBJ databases">
        <authorList>
            <person name="Varghese N."/>
            <person name="Submissions S."/>
        </authorList>
    </citation>
    <scope>NUCLEOTIDE SEQUENCE [LARGE SCALE GENOMIC DNA]</scope>
    <source>
        <strain evidence="2">LMG 26031</strain>
    </source>
</reference>
<protein>
    <recommendedName>
        <fullName evidence="3">Lipoprotein</fullName>
    </recommendedName>
</protein>
<proteinExistence type="predicted"/>
<sequence>MKSLALVYPVVAMIASGCSEVPPGTASNVGGTQVAEPLSASAGDVQRGGLERIVVDMRPVPPHEKVVASNNGIDGPAAAQLLRERLDALVRPHVETWDTHDAPKIVIDIDRYEQVFNERKRGYALVRGEVSLQATTGAIHQRLFVARVPIVSRTSGSLRDAMTGALDNFASQIAVWADLQLQP</sequence>
<dbReference type="Proteomes" id="UP000198866">
    <property type="component" value="Unassembled WGS sequence"/>
</dbReference>